<evidence type="ECO:0000256" key="1">
    <source>
        <dbReference type="SAM" id="MobiDB-lite"/>
    </source>
</evidence>
<feature type="region of interest" description="Disordered" evidence="1">
    <location>
        <begin position="99"/>
        <end position="122"/>
    </location>
</feature>
<keyword evidence="3" id="KW-1185">Reference proteome</keyword>
<proteinExistence type="predicted"/>
<comment type="caution">
    <text evidence="2">The sequence shown here is derived from an EMBL/GenBank/DDBJ whole genome shotgun (WGS) entry which is preliminary data.</text>
</comment>
<accession>A0ABP0BAV0</accession>
<name>A0ABP0BAV0_9PEZI</name>
<dbReference type="EMBL" id="CAWUHB010000012">
    <property type="protein sequence ID" value="CAK7216747.1"/>
    <property type="molecule type" value="Genomic_DNA"/>
</dbReference>
<organism evidence="2 3">
    <name type="scientific">Sporothrix curviconia</name>
    <dbReference type="NCBI Taxonomy" id="1260050"/>
    <lineage>
        <taxon>Eukaryota</taxon>
        <taxon>Fungi</taxon>
        <taxon>Dikarya</taxon>
        <taxon>Ascomycota</taxon>
        <taxon>Pezizomycotina</taxon>
        <taxon>Sordariomycetes</taxon>
        <taxon>Sordariomycetidae</taxon>
        <taxon>Ophiostomatales</taxon>
        <taxon>Ophiostomataceae</taxon>
        <taxon>Sporothrix</taxon>
    </lineage>
</organism>
<reference evidence="2 3" key="1">
    <citation type="submission" date="2024-01" db="EMBL/GenBank/DDBJ databases">
        <authorList>
            <person name="Allen C."/>
            <person name="Tagirdzhanova G."/>
        </authorList>
    </citation>
    <scope>NUCLEOTIDE SEQUENCE [LARGE SCALE GENOMIC DNA]</scope>
</reference>
<sequence>MSASTPPLREKRDFYTDGMFEEAALRSRMRIPGIVRYTPVVLLPRDQCVFQTADQVKHMLDLTYDPEVKDLSYDTYWVDVDGKENCAVVVRSLKKKPNKAGKVLNRRDDHDEDKQHREAEIRHPDFYQMEAQGATLDERLVWLRREYARRQAAEANNDGAVSKEDTAKGSAKGKGKGKENMDMGHRD</sequence>
<feature type="compositionally biased region" description="Basic and acidic residues" evidence="1">
    <location>
        <begin position="176"/>
        <end position="187"/>
    </location>
</feature>
<evidence type="ECO:0000313" key="3">
    <source>
        <dbReference type="Proteomes" id="UP001642405"/>
    </source>
</evidence>
<evidence type="ECO:0000313" key="2">
    <source>
        <dbReference type="EMBL" id="CAK7216747.1"/>
    </source>
</evidence>
<protein>
    <submittedName>
        <fullName evidence="2">Uncharacterized protein</fullName>
    </submittedName>
</protein>
<feature type="compositionally biased region" description="Basic and acidic residues" evidence="1">
    <location>
        <begin position="105"/>
        <end position="122"/>
    </location>
</feature>
<gene>
    <name evidence="2" type="ORF">SCUCBS95973_002911</name>
</gene>
<dbReference type="Proteomes" id="UP001642405">
    <property type="component" value="Unassembled WGS sequence"/>
</dbReference>
<feature type="region of interest" description="Disordered" evidence="1">
    <location>
        <begin position="152"/>
        <end position="187"/>
    </location>
</feature>